<name>A0A3P8V4V6_CYNSE</name>
<dbReference type="SUPFAM" id="SSF49899">
    <property type="entry name" value="Concanavalin A-like lectins/glucanases"/>
    <property type="match status" value="1"/>
</dbReference>
<dbReference type="PANTHER" id="PTHR24103">
    <property type="entry name" value="E3 UBIQUITIN-PROTEIN LIGASE TRIM"/>
    <property type="match status" value="1"/>
</dbReference>
<dbReference type="SMART" id="SM00589">
    <property type="entry name" value="PRY"/>
    <property type="match status" value="1"/>
</dbReference>
<dbReference type="Ensembl" id="ENSCSET00000010553.1">
    <property type="protein sequence ID" value="ENSCSEP00000010428.1"/>
    <property type="gene ID" value="ENSCSEG00000006704.1"/>
</dbReference>
<protein>
    <recommendedName>
        <fullName evidence="2">B30.2/SPRY domain-containing protein</fullName>
    </recommendedName>
</protein>
<dbReference type="PROSITE" id="PS50188">
    <property type="entry name" value="B302_SPRY"/>
    <property type="match status" value="1"/>
</dbReference>
<feature type="domain" description="B30.2/SPRY" evidence="2">
    <location>
        <begin position="101"/>
        <end position="291"/>
    </location>
</feature>
<accession>A0A3P8V4V6</accession>
<dbReference type="InterPro" id="IPR003877">
    <property type="entry name" value="SPRY_dom"/>
</dbReference>
<feature type="coiled-coil region" evidence="1">
    <location>
        <begin position="25"/>
        <end position="59"/>
    </location>
</feature>
<dbReference type="Proteomes" id="UP000265120">
    <property type="component" value="Unassembled WGS sequence"/>
</dbReference>
<dbReference type="AlphaFoldDB" id="A0A3P8V4V6"/>
<organism evidence="3 4">
    <name type="scientific">Cynoglossus semilaevis</name>
    <name type="common">Tongue sole</name>
    <dbReference type="NCBI Taxonomy" id="244447"/>
    <lineage>
        <taxon>Eukaryota</taxon>
        <taxon>Metazoa</taxon>
        <taxon>Chordata</taxon>
        <taxon>Craniata</taxon>
        <taxon>Vertebrata</taxon>
        <taxon>Euteleostomi</taxon>
        <taxon>Actinopterygii</taxon>
        <taxon>Neopterygii</taxon>
        <taxon>Teleostei</taxon>
        <taxon>Neoteleostei</taxon>
        <taxon>Acanthomorphata</taxon>
        <taxon>Carangaria</taxon>
        <taxon>Pleuronectiformes</taxon>
        <taxon>Pleuronectoidei</taxon>
        <taxon>Cynoglossidae</taxon>
        <taxon>Cynoglossinae</taxon>
        <taxon>Cynoglossus</taxon>
    </lineage>
</organism>
<dbReference type="InterPro" id="IPR050143">
    <property type="entry name" value="TRIM/RBCC"/>
</dbReference>
<evidence type="ECO:0000313" key="4">
    <source>
        <dbReference type="Proteomes" id="UP000265120"/>
    </source>
</evidence>
<dbReference type="OMA" id="CELTESH"/>
<proteinExistence type="predicted"/>
<dbReference type="InterPro" id="IPR006574">
    <property type="entry name" value="PRY"/>
</dbReference>
<dbReference type="InterPro" id="IPR001870">
    <property type="entry name" value="B30.2/SPRY"/>
</dbReference>
<dbReference type="InParanoid" id="A0A3P8V4V6"/>
<dbReference type="InterPro" id="IPR013320">
    <property type="entry name" value="ConA-like_dom_sf"/>
</dbReference>
<dbReference type="PRINTS" id="PR01407">
    <property type="entry name" value="BUTYPHLNCDUF"/>
</dbReference>
<dbReference type="Pfam" id="PF00622">
    <property type="entry name" value="SPRY"/>
    <property type="match status" value="1"/>
</dbReference>
<dbReference type="Pfam" id="PF13765">
    <property type="entry name" value="PRY"/>
    <property type="match status" value="1"/>
</dbReference>
<keyword evidence="4" id="KW-1185">Reference proteome</keyword>
<dbReference type="Gene3D" id="2.60.120.920">
    <property type="match status" value="1"/>
</dbReference>
<dbReference type="InterPro" id="IPR003879">
    <property type="entry name" value="Butyrophylin_SPRY"/>
</dbReference>
<sequence>MITKEFHKLQHFLQQEQEKRIAAVKEEAEQKRFMMKERIEALSKEIESLSDVVRATEEQLRATDISLLKKYPATTKRVQNQCLQQEPKLSFGVLVDKAKHLGNLAYKVWNKMKNMVTYTPVILDPNTAEPHLVIGADLRTVLYRTTETALVKNPERFDRFITVLGSDGFTSGKHSWEVEVRHDVNWAVGVVKATSRRKGETLTDFWEIWFEDNKYRAFAPSHTDRVLTLRQHIQIIRVTLDWDRGKLIFSDPLTNTTIYTFSHRFTEALLPFINTDSETTSTSGSWTRRGTVRLDAMIVYRPDMSLFFQNI</sequence>
<evidence type="ECO:0000313" key="3">
    <source>
        <dbReference type="Ensembl" id="ENSCSEP00000010428.1"/>
    </source>
</evidence>
<reference evidence="3" key="2">
    <citation type="submission" date="2025-09" db="UniProtKB">
        <authorList>
            <consortium name="Ensembl"/>
        </authorList>
    </citation>
    <scope>IDENTIFICATION</scope>
</reference>
<evidence type="ECO:0000259" key="2">
    <source>
        <dbReference type="PROSITE" id="PS50188"/>
    </source>
</evidence>
<evidence type="ECO:0000256" key="1">
    <source>
        <dbReference type="SAM" id="Coils"/>
    </source>
</evidence>
<dbReference type="GeneTree" id="ENSGT00970000193381"/>
<reference evidence="3" key="1">
    <citation type="submission" date="2025-08" db="UniProtKB">
        <authorList>
            <consortium name="Ensembl"/>
        </authorList>
    </citation>
    <scope>IDENTIFICATION</scope>
</reference>
<keyword evidence="1" id="KW-0175">Coiled coil</keyword>
<dbReference type="InterPro" id="IPR043136">
    <property type="entry name" value="B30.2/SPRY_sf"/>
</dbReference>